<dbReference type="PRINTS" id="PR01020">
    <property type="entry name" value="LPSBIOSNTHSS"/>
</dbReference>
<organism evidence="11 12">
    <name type="scientific">Cyanobium gracile UHCC 0139</name>
    <dbReference type="NCBI Taxonomy" id="3110308"/>
    <lineage>
        <taxon>Bacteria</taxon>
        <taxon>Bacillati</taxon>
        <taxon>Cyanobacteriota</taxon>
        <taxon>Cyanophyceae</taxon>
        <taxon>Synechococcales</taxon>
        <taxon>Prochlorococcaceae</taxon>
        <taxon>Cyanobium</taxon>
    </lineage>
</organism>
<evidence type="ECO:0000256" key="5">
    <source>
        <dbReference type="ARBA" id="ARBA00022840"/>
    </source>
</evidence>
<keyword evidence="5 9" id="KW-0067">ATP-binding</keyword>
<dbReference type="CDD" id="cd02163">
    <property type="entry name" value="PPAT"/>
    <property type="match status" value="1"/>
</dbReference>
<dbReference type="EMBL" id="JAYGHX010000002">
    <property type="protein sequence ID" value="MEA5390593.1"/>
    <property type="molecule type" value="Genomic_DNA"/>
</dbReference>
<dbReference type="RefSeq" id="WP_323304678.1">
    <property type="nucleotide sequence ID" value="NZ_JAYGHX010000002.1"/>
</dbReference>
<comment type="subcellular location">
    <subcellularLocation>
        <location evidence="9">Cytoplasm</location>
    </subcellularLocation>
</comment>
<feature type="binding site" evidence="9">
    <location>
        <position position="16"/>
    </location>
    <ligand>
        <name>ATP</name>
        <dbReference type="ChEBI" id="CHEBI:30616"/>
    </ligand>
</feature>
<evidence type="ECO:0000259" key="10">
    <source>
        <dbReference type="Pfam" id="PF01467"/>
    </source>
</evidence>
<comment type="cofactor">
    <cofactor evidence="9">
        <name>Mg(2+)</name>
        <dbReference type="ChEBI" id="CHEBI:18420"/>
    </cofactor>
</comment>
<feature type="binding site" evidence="9">
    <location>
        <begin position="87"/>
        <end position="89"/>
    </location>
    <ligand>
        <name>ATP</name>
        <dbReference type="ChEBI" id="CHEBI:30616"/>
    </ligand>
</feature>
<feature type="binding site" evidence="9">
    <location>
        <position position="72"/>
    </location>
    <ligand>
        <name>substrate</name>
    </ligand>
</feature>
<evidence type="ECO:0000313" key="11">
    <source>
        <dbReference type="EMBL" id="MEA5390593.1"/>
    </source>
</evidence>
<feature type="binding site" evidence="9">
    <location>
        <position position="8"/>
    </location>
    <ligand>
        <name>substrate</name>
    </ligand>
</feature>
<dbReference type="InterPro" id="IPR014729">
    <property type="entry name" value="Rossmann-like_a/b/a_fold"/>
</dbReference>
<evidence type="ECO:0000256" key="8">
    <source>
        <dbReference type="ARBA" id="ARBA00029346"/>
    </source>
</evidence>
<dbReference type="Gene3D" id="3.40.50.620">
    <property type="entry name" value="HUPs"/>
    <property type="match status" value="1"/>
</dbReference>
<keyword evidence="3 9" id="KW-0548">Nucleotidyltransferase</keyword>
<evidence type="ECO:0000256" key="1">
    <source>
        <dbReference type="ARBA" id="ARBA00022490"/>
    </source>
</evidence>
<keyword evidence="7 9" id="KW-0173">Coenzyme A biosynthesis</keyword>
<proteinExistence type="inferred from homology"/>
<keyword evidence="6 9" id="KW-0460">Magnesium</keyword>
<dbReference type="NCBIfam" id="TIGR00125">
    <property type="entry name" value="cyt_tran_rel"/>
    <property type="match status" value="1"/>
</dbReference>
<dbReference type="NCBIfam" id="TIGR01510">
    <property type="entry name" value="coaD_prev_kdtB"/>
    <property type="match status" value="1"/>
</dbReference>
<evidence type="ECO:0000256" key="6">
    <source>
        <dbReference type="ARBA" id="ARBA00022842"/>
    </source>
</evidence>
<feature type="binding site" evidence="9">
    <location>
        <begin position="8"/>
        <end position="9"/>
    </location>
    <ligand>
        <name>ATP</name>
        <dbReference type="ChEBI" id="CHEBI:30616"/>
    </ligand>
</feature>
<comment type="pathway">
    <text evidence="9">Cofactor biosynthesis; coenzyme A biosynthesis; CoA from (R)-pantothenate: step 4/5.</text>
</comment>
<keyword evidence="4 9" id="KW-0547">Nucleotide-binding</keyword>
<feature type="binding site" evidence="9">
    <location>
        <position position="86"/>
    </location>
    <ligand>
        <name>substrate</name>
    </ligand>
</feature>
<comment type="function">
    <text evidence="9">Reversibly transfers an adenylyl group from ATP to 4'-phosphopantetheine, yielding dephospho-CoA (dPCoA) and pyrophosphate.</text>
</comment>
<dbReference type="SUPFAM" id="SSF52374">
    <property type="entry name" value="Nucleotidylyl transferase"/>
    <property type="match status" value="1"/>
</dbReference>
<protein>
    <recommendedName>
        <fullName evidence="9">Phosphopantetheine adenylyltransferase</fullName>
        <ecNumber evidence="9">2.7.7.3</ecNumber>
    </recommendedName>
    <alternativeName>
        <fullName evidence="9">Dephospho-CoA pyrophosphorylase</fullName>
    </alternativeName>
    <alternativeName>
        <fullName evidence="9">Pantetheine-phosphate adenylyltransferase</fullName>
        <shortName evidence="9">PPAT</shortName>
    </alternativeName>
</protein>
<evidence type="ECO:0000256" key="9">
    <source>
        <dbReference type="HAMAP-Rule" id="MF_00151"/>
    </source>
</evidence>
<dbReference type="PANTHER" id="PTHR21342:SF1">
    <property type="entry name" value="PHOSPHOPANTETHEINE ADENYLYLTRANSFERASE"/>
    <property type="match status" value="1"/>
</dbReference>
<keyword evidence="1 9" id="KW-0963">Cytoplasm</keyword>
<feature type="binding site" evidence="9">
    <location>
        <position position="40"/>
    </location>
    <ligand>
        <name>substrate</name>
    </ligand>
</feature>
<dbReference type="GO" id="GO:0004595">
    <property type="term" value="F:pantetheine-phosphate adenylyltransferase activity"/>
    <property type="evidence" value="ECO:0007669"/>
    <property type="project" value="UniProtKB-EC"/>
</dbReference>
<keyword evidence="2 9" id="KW-0808">Transferase</keyword>
<feature type="binding site" evidence="9">
    <location>
        <position position="97"/>
    </location>
    <ligand>
        <name>ATP</name>
        <dbReference type="ChEBI" id="CHEBI:30616"/>
    </ligand>
</feature>
<comment type="caution">
    <text evidence="11">The sequence shown here is derived from an EMBL/GenBank/DDBJ whole genome shotgun (WGS) entry which is preliminary data.</text>
</comment>
<dbReference type="Pfam" id="PF01467">
    <property type="entry name" value="CTP_transf_like"/>
    <property type="match status" value="1"/>
</dbReference>
<feature type="binding site" evidence="9">
    <location>
        <begin position="122"/>
        <end position="128"/>
    </location>
    <ligand>
        <name>ATP</name>
        <dbReference type="ChEBI" id="CHEBI:30616"/>
    </ligand>
</feature>
<accession>A0ABU5RS66</accession>
<comment type="subunit">
    <text evidence="9">Homohexamer.</text>
</comment>
<dbReference type="Proteomes" id="UP001304461">
    <property type="component" value="Unassembled WGS sequence"/>
</dbReference>
<evidence type="ECO:0000256" key="2">
    <source>
        <dbReference type="ARBA" id="ARBA00022679"/>
    </source>
</evidence>
<reference evidence="11 12" key="1">
    <citation type="submission" date="2023-12" db="EMBL/GenBank/DDBJ databases">
        <title>Baltic Sea Cyanobacteria.</title>
        <authorList>
            <person name="Delbaje E."/>
            <person name="Fewer D.P."/>
            <person name="Shishido T.K."/>
        </authorList>
    </citation>
    <scope>NUCLEOTIDE SEQUENCE [LARGE SCALE GENOMIC DNA]</scope>
    <source>
        <strain evidence="11 12">UHCC 0139</strain>
    </source>
</reference>
<gene>
    <name evidence="9 11" type="primary">coaD</name>
    <name evidence="11" type="ORF">VB738_04875</name>
</gene>
<evidence type="ECO:0000313" key="12">
    <source>
        <dbReference type="Proteomes" id="UP001304461"/>
    </source>
</evidence>
<dbReference type="PANTHER" id="PTHR21342">
    <property type="entry name" value="PHOSPHOPANTETHEINE ADENYLYLTRANSFERASE"/>
    <property type="match status" value="1"/>
</dbReference>
<dbReference type="EC" id="2.7.7.3" evidence="9"/>
<dbReference type="InterPro" id="IPR001980">
    <property type="entry name" value="PPAT"/>
</dbReference>
<feature type="domain" description="Cytidyltransferase-like" evidence="10">
    <location>
        <begin position="4"/>
        <end position="132"/>
    </location>
</feature>
<comment type="catalytic activity">
    <reaction evidence="8 9">
        <text>(R)-4'-phosphopantetheine + ATP + H(+) = 3'-dephospho-CoA + diphosphate</text>
        <dbReference type="Rhea" id="RHEA:19801"/>
        <dbReference type="ChEBI" id="CHEBI:15378"/>
        <dbReference type="ChEBI" id="CHEBI:30616"/>
        <dbReference type="ChEBI" id="CHEBI:33019"/>
        <dbReference type="ChEBI" id="CHEBI:57328"/>
        <dbReference type="ChEBI" id="CHEBI:61723"/>
        <dbReference type="EC" id="2.7.7.3"/>
    </reaction>
</comment>
<comment type="similarity">
    <text evidence="9">Belongs to the bacterial CoaD family.</text>
</comment>
<sequence length="167" mass="18162">MRALYPGSFDPLTLGHLDLIERAAGLFDGVVVAVLMNPSKQPAFPLERRLEQIRLATEGMAGIEVGHFDGLTVTYAQTCGAQVILRGLRAMSDFEFELQIAHTNRTLAPRVETLFMATAAHHSFLSSSVVKEVARFGGDVGHMVPPGVAIDLERLFNRQAAPGTRYG</sequence>
<feature type="site" description="Transition state stabilizer" evidence="9">
    <location>
        <position position="16"/>
    </location>
</feature>
<evidence type="ECO:0000256" key="3">
    <source>
        <dbReference type="ARBA" id="ARBA00022695"/>
    </source>
</evidence>
<name>A0ABU5RS66_9CYAN</name>
<dbReference type="InterPro" id="IPR004821">
    <property type="entry name" value="Cyt_trans-like"/>
</dbReference>
<evidence type="ECO:0000256" key="4">
    <source>
        <dbReference type="ARBA" id="ARBA00022741"/>
    </source>
</evidence>
<keyword evidence="12" id="KW-1185">Reference proteome</keyword>
<evidence type="ECO:0000256" key="7">
    <source>
        <dbReference type="ARBA" id="ARBA00022993"/>
    </source>
</evidence>
<dbReference type="HAMAP" id="MF_00151">
    <property type="entry name" value="PPAT_bact"/>
    <property type="match status" value="1"/>
</dbReference>